<dbReference type="OrthoDB" id="7375033at2"/>
<comment type="similarity">
    <text evidence="1">Belongs to the UPF0065 (bug) family.</text>
</comment>
<sequence length="327" mass="33700">MHRPSVRLGRAVLGLALLLAPTLAVAQEFPSRPIKLIVPFPAGGPNDIIARTVGQRMQELLGQPVLIDNRGGAGGVLGTDAVAKAEPDGYTIGVTSAGALAISASLQEKIPYDPLKDLKAITLVAKVPEILAVAPDVKASNVAELVALAKAKPGSISFASSGPGSMPHLAGELFKITAGVDIVHIPYRGAAPAVTDILASQVHMVFLDVPVLLPHIRAGKLKAVAIGSPMRATSLPDVPTTAEAGFPQIEAENWYGMVAPAATPPAVVAKLHKAAVEAMQSPEVKEKLAAQGAVLVGDTPEAFAAYIASEIEKWRKVVVAAGVKPSN</sequence>
<comment type="caution">
    <text evidence="3">The sequence shown here is derived from an EMBL/GenBank/DDBJ whole genome shotgun (WGS) entry which is preliminary data.</text>
</comment>
<reference evidence="3 4" key="1">
    <citation type="submission" date="2017-07" db="EMBL/GenBank/DDBJ databases">
        <title>Draft Genome Sequences of Select Purple Nonsulfur Bacteria.</title>
        <authorList>
            <person name="Lasarre B."/>
            <person name="Mckinlay J.B."/>
        </authorList>
    </citation>
    <scope>NUCLEOTIDE SEQUENCE [LARGE SCALE GENOMIC DNA]</scope>
    <source>
        <strain evidence="3 4">DSM 11907</strain>
    </source>
</reference>
<keyword evidence="2" id="KW-0732">Signal</keyword>
<dbReference type="Gene3D" id="3.40.190.10">
    <property type="entry name" value="Periplasmic binding protein-like II"/>
    <property type="match status" value="1"/>
</dbReference>
<dbReference type="PIRSF" id="PIRSF017082">
    <property type="entry name" value="YflP"/>
    <property type="match status" value="1"/>
</dbReference>
<protein>
    <submittedName>
        <fullName evidence="3">LacI family transcriptional regulator</fullName>
    </submittedName>
</protein>
<dbReference type="RefSeq" id="WP_111360431.1">
    <property type="nucleotide sequence ID" value="NZ_NHSK01000045.1"/>
</dbReference>
<keyword evidence="4" id="KW-1185">Reference proteome</keyword>
<dbReference type="Pfam" id="PF03401">
    <property type="entry name" value="TctC"/>
    <property type="match status" value="1"/>
</dbReference>
<dbReference type="InterPro" id="IPR005064">
    <property type="entry name" value="BUG"/>
</dbReference>
<feature type="chain" id="PRO_5016375256" evidence="2">
    <location>
        <begin position="27"/>
        <end position="327"/>
    </location>
</feature>
<dbReference type="AlphaFoldDB" id="A0A327JVT4"/>
<evidence type="ECO:0000256" key="2">
    <source>
        <dbReference type="SAM" id="SignalP"/>
    </source>
</evidence>
<dbReference type="InterPro" id="IPR042100">
    <property type="entry name" value="Bug_dom1"/>
</dbReference>
<feature type="signal peptide" evidence="2">
    <location>
        <begin position="1"/>
        <end position="26"/>
    </location>
</feature>
<proteinExistence type="inferred from homology"/>
<dbReference type="CDD" id="cd13578">
    <property type="entry name" value="PBP2_Bug27"/>
    <property type="match status" value="1"/>
</dbReference>
<evidence type="ECO:0000256" key="1">
    <source>
        <dbReference type="ARBA" id="ARBA00006987"/>
    </source>
</evidence>
<dbReference type="PANTHER" id="PTHR42928">
    <property type="entry name" value="TRICARBOXYLATE-BINDING PROTEIN"/>
    <property type="match status" value="1"/>
</dbReference>
<dbReference type="Proteomes" id="UP000248863">
    <property type="component" value="Unassembled WGS sequence"/>
</dbReference>
<evidence type="ECO:0000313" key="4">
    <source>
        <dbReference type="Proteomes" id="UP000248863"/>
    </source>
</evidence>
<gene>
    <name evidence="3" type="ORF">CH338_28370</name>
</gene>
<evidence type="ECO:0000313" key="3">
    <source>
        <dbReference type="EMBL" id="RAI29696.1"/>
    </source>
</evidence>
<name>A0A327JVT4_9BRAD</name>
<dbReference type="EMBL" id="NPEU01000666">
    <property type="protein sequence ID" value="RAI29696.1"/>
    <property type="molecule type" value="Genomic_DNA"/>
</dbReference>
<accession>A0A327JVT4</accession>
<dbReference type="PANTHER" id="PTHR42928:SF5">
    <property type="entry name" value="BLR1237 PROTEIN"/>
    <property type="match status" value="1"/>
</dbReference>
<dbReference type="Gene3D" id="3.40.190.150">
    <property type="entry name" value="Bordetella uptake gene, domain 1"/>
    <property type="match status" value="1"/>
</dbReference>
<dbReference type="SUPFAM" id="SSF53850">
    <property type="entry name" value="Periplasmic binding protein-like II"/>
    <property type="match status" value="1"/>
</dbReference>
<organism evidence="3 4">
    <name type="scientific">Rhodoplanes elegans</name>
    <dbReference type="NCBI Taxonomy" id="29408"/>
    <lineage>
        <taxon>Bacteria</taxon>
        <taxon>Pseudomonadati</taxon>
        <taxon>Pseudomonadota</taxon>
        <taxon>Alphaproteobacteria</taxon>
        <taxon>Hyphomicrobiales</taxon>
        <taxon>Nitrobacteraceae</taxon>
        <taxon>Rhodoplanes</taxon>
    </lineage>
</organism>